<keyword evidence="1" id="KW-1133">Transmembrane helix</keyword>
<dbReference type="NCBIfam" id="TIGR01683">
    <property type="entry name" value="thiS"/>
    <property type="match status" value="1"/>
</dbReference>
<dbReference type="Pfam" id="PF04657">
    <property type="entry name" value="DMT_YdcZ"/>
    <property type="match status" value="1"/>
</dbReference>
<dbReference type="InterPro" id="IPR016155">
    <property type="entry name" value="Mopterin_synth/thiamin_S_b"/>
</dbReference>
<keyword evidence="1" id="KW-0472">Membrane</keyword>
<dbReference type="AlphaFoldDB" id="A0A0F9HQ89"/>
<dbReference type="InterPro" id="IPR003749">
    <property type="entry name" value="ThiS/MoaD-like"/>
</dbReference>
<protein>
    <recommendedName>
        <fullName evidence="3">Thiamine biosynthesis protein ThiS</fullName>
    </recommendedName>
</protein>
<feature type="transmembrane region" description="Helical" evidence="1">
    <location>
        <begin position="81"/>
        <end position="101"/>
    </location>
</feature>
<dbReference type="InterPro" id="IPR006750">
    <property type="entry name" value="YdcZ"/>
</dbReference>
<gene>
    <name evidence="2" type="ORF">LCGC14_2036550</name>
</gene>
<proteinExistence type="predicted"/>
<feature type="transmembrane region" description="Helical" evidence="1">
    <location>
        <begin position="147"/>
        <end position="165"/>
    </location>
</feature>
<evidence type="ECO:0000256" key="1">
    <source>
        <dbReference type="SAM" id="Phobius"/>
    </source>
</evidence>
<dbReference type="PANTHER" id="PTHR34472:SF1">
    <property type="entry name" value="SULFUR CARRIER PROTEIN THIS"/>
    <property type="match status" value="1"/>
</dbReference>
<keyword evidence="1" id="KW-0812">Transmembrane</keyword>
<sequence length="248" mass="25760">MISVTVNGKPREMEGPLNVTAFLETLDINARQVAVAIGGEVVPRGDWPRVTIDEGDTVEVVRAVGGGADTITKKEPLAMDALILLLVFAAGLAAATQVLVNGAMGEERGVPEALLVSATVTYGSVVLFMLGRFALVGDLNLNTQVKPLLYLLPLAIIALLAFLGIMRGLEWYYFLGGLAGALIVWTVAFAGPRVGIATTSAALTAGAMLGAILFDHLALIGQAKDPIDAVKITGALLIVGGVFLVRGL</sequence>
<comment type="caution">
    <text evidence="2">The sequence shown here is derived from an EMBL/GenBank/DDBJ whole genome shotgun (WGS) entry which is preliminary data.</text>
</comment>
<feature type="transmembrane region" description="Helical" evidence="1">
    <location>
        <begin position="229"/>
        <end position="245"/>
    </location>
</feature>
<dbReference type="Gene3D" id="3.10.20.30">
    <property type="match status" value="1"/>
</dbReference>
<dbReference type="SUPFAM" id="SSF54285">
    <property type="entry name" value="MoaD/ThiS"/>
    <property type="match status" value="1"/>
</dbReference>
<dbReference type="InterPro" id="IPR012675">
    <property type="entry name" value="Beta-grasp_dom_sf"/>
</dbReference>
<dbReference type="EMBL" id="LAZR01023800">
    <property type="protein sequence ID" value="KKL77272.1"/>
    <property type="molecule type" value="Genomic_DNA"/>
</dbReference>
<dbReference type="CDD" id="cd00565">
    <property type="entry name" value="Ubl_ThiS"/>
    <property type="match status" value="1"/>
</dbReference>
<feature type="transmembrane region" description="Helical" evidence="1">
    <location>
        <begin position="202"/>
        <end position="223"/>
    </location>
</feature>
<evidence type="ECO:0008006" key="3">
    <source>
        <dbReference type="Google" id="ProtNLM"/>
    </source>
</evidence>
<feature type="transmembrane region" description="Helical" evidence="1">
    <location>
        <begin position="171"/>
        <end position="190"/>
    </location>
</feature>
<dbReference type="Pfam" id="PF02597">
    <property type="entry name" value="ThiS"/>
    <property type="match status" value="1"/>
</dbReference>
<reference evidence="2" key="1">
    <citation type="journal article" date="2015" name="Nature">
        <title>Complex archaea that bridge the gap between prokaryotes and eukaryotes.</title>
        <authorList>
            <person name="Spang A."/>
            <person name="Saw J.H."/>
            <person name="Jorgensen S.L."/>
            <person name="Zaremba-Niedzwiedzka K."/>
            <person name="Martijn J."/>
            <person name="Lind A.E."/>
            <person name="van Eijk R."/>
            <person name="Schleper C."/>
            <person name="Guy L."/>
            <person name="Ettema T.J."/>
        </authorList>
    </citation>
    <scope>NUCLEOTIDE SEQUENCE</scope>
</reference>
<dbReference type="PANTHER" id="PTHR34472">
    <property type="entry name" value="SULFUR CARRIER PROTEIN THIS"/>
    <property type="match status" value="1"/>
</dbReference>
<dbReference type="InterPro" id="IPR010035">
    <property type="entry name" value="Thi_S"/>
</dbReference>
<organism evidence="2">
    <name type="scientific">marine sediment metagenome</name>
    <dbReference type="NCBI Taxonomy" id="412755"/>
    <lineage>
        <taxon>unclassified sequences</taxon>
        <taxon>metagenomes</taxon>
        <taxon>ecological metagenomes</taxon>
    </lineage>
</organism>
<feature type="transmembrane region" description="Helical" evidence="1">
    <location>
        <begin position="113"/>
        <end position="135"/>
    </location>
</feature>
<accession>A0A0F9HQ89</accession>
<evidence type="ECO:0000313" key="2">
    <source>
        <dbReference type="EMBL" id="KKL77272.1"/>
    </source>
</evidence>
<name>A0A0F9HQ89_9ZZZZ</name>